<evidence type="ECO:0000313" key="1">
    <source>
        <dbReference type="EMBL" id="MFB9477382.1"/>
    </source>
</evidence>
<reference evidence="1 2" key="1">
    <citation type="submission" date="2024-09" db="EMBL/GenBank/DDBJ databases">
        <authorList>
            <person name="Sun Q."/>
            <person name="Mori K."/>
        </authorList>
    </citation>
    <scope>NUCLEOTIDE SEQUENCE [LARGE SCALE GENOMIC DNA]</scope>
    <source>
        <strain evidence="1 2">JCM 3324</strain>
    </source>
</reference>
<proteinExistence type="predicted"/>
<accession>A0ABV5P4D7</accession>
<name>A0ABV5P4D7_9ACTN</name>
<keyword evidence="2" id="KW-1185">Reference proteome</keyword>
<comment type="caution">
    <text evidence="1">The sequence shown here is derived from an EMBL/GenBank/DDBJ whole genome shotgun (WGS) entry which is preliminary data.</text>
</comment>
<protein>
    <recommendedName>
        <fullName evidence="3">Thiazole-containing bacteriocin maturation protein</fullName>
    </recommendedName>
</protein>
<dbReference type="Gene3D" id="3.40.50.720">
    <property type="entry name" value="NAD(P)-binding Rossmann-like Domain"/>
    <property type="match status" value="1"/>
</dbReference>
<dbReference type="Proteomes" id="UP001589568">
    <property type="component" value="Unassembled WGS sequence"/>
</dbReference>
<dbReference type="RefSeq" id="WP_379485396.1">
    <property type="nucleotide sequence ID" value="NZ_JBHMCF010000061.1"/>
</dbReference>
<organism evidence="1 2">
    <name type="scientific">Nonomuraea salmonea</name>
    <dbReference type="NCBI Taxonomy" id="46181"/>
    <lineage>
        <taxon>Bacteria</taxon>
        <taxon>Bacillati</taxon>
        <taxon>Actinomycetota</taxon>
        <taxon>Actinomycetes</taxon>
        <taxon>Streptosporangiales</taxon>
        <taxon>Streptosporangiaceae</taxon>
        <taxon>Nonomuraea</taxon>
    </lineage>
</organism>
<gene>
    <name evidence="1" type="ORF">ACFFR3_48475</name>
</gene>
<sequence length="645" mass="67719">MRPQLRDDVRFVECPDGAYVHSDYGACTLRGRQAYAWLTRLAPALTGHHTLGELTANLSGDRKAMVERLVGQLAEWRFVVDARQAGAHGLSEMELGAYAEEIAFIGYALDSPEERFERIRRARLALVGAGPLLEALAEACVGSGWRHVTVIASSSERDGFERVRRVADAARRDPLQEIRTLSLSGGIRAIAESADIVLQVSADLDELVAAARACEAAGIVLGQVLVRPAEVWVGPVGRPSETAAESGWQRLAGLPAASPAPPGEDLLMGPVPTVVAAIVALACFSRVTGLDTGSERELIRVDLRTLDTLPHRFLAHPRASGVQGGGSDAVEELAEALAAHDGVPAAEKAVAAVEVDGLLALTAELVDSRLGVLGMLEEGALVQSPVAVCRAVVSDPLGVLPGWAPAREAFGWGADQRTARLRCLLAALATYGVLALRTEGEGSVRGVALPDGLPCGVRFTGLRTLQDGSGPPVGTGAGLSWMEAVAAGLRAHCEDLLRGRLSNGSPPARTATSIEPSQDFEVEALMRQLALAGGSPDVRDHTAVLGVPGVALAVPGQEVLVSVGPTLTDAIRDGLERLLLRWQSPALGGRVHPLWPPGGDPVEAVRVMAGALRRIGKVPVAVPLHGDPEVSRRLPFVARVVLVDD</sequence>
<evidence type="ECO:0008006" key="3">
    <source>
        <dbReference type="Google" id="ProtNLM"/>
    </source>
</evidence>
<evidence type="ECO:0000313" key="2">
    <source>
        <dbReference type="Proteomes" id="UP001589568"/>
    </source>
</evidence>
<dbReference type="EMBL" id="JBHMCF010000061">
    <property type="protein sequence ID" value="MFB9477382.1"/>
    <property type="molecule type" value="Genomic_DNA"/>
</dbReference>